<comment type="caution">
    <text evidence="2">The sequence shown here is derived from an EMBL/GenBank/DDBJ whole genome shotgun (WGS) entry which is preliminary data.</text>
</comment>
<gene>
    <name evidence="2" type="ORF">GS601_15305</name>
</gene>
<protein>
    <recommendedName>
        <fullName evidence="1">UPF0284 protein GS601_15305</fullName>
    </recommendedName>
</protein>
<organism evidence="2 3">
    <name type="scientific">Myxacorys almedinensis A</name>
    <dbReference type="NCBI Taxonomy" id="2690445"/>
    <lineage>
        <taxon>Bacteria</taxon>
        <taxon>Bacillati</taxon>
        <taxon>Cyanobacteriota</taxon>
        <taxon>Cyanophyceae</taxon>
        <taxon>Leptolyngbyales</taxon>
        <taxon>Leptolyngbyaceae</taxon>
        <taxon>Myxacorys</taxon>
        <taxon>Myxacorys almedinensis</taxon>
    </lineage>
</organism>
<evidence type="ECO:0000256" key="1">
    <source>
        <dbReference type="HAMAP-Rule" id="MF_01086"/>
    </source>
</evidence>
<dbReference type="CDD" id="cd02439">
    <property type="entry name" value="DMB-PRT_CobT"/>
    <property type="match status" value="1"/>
</dbReference>
<dbReference type="AlphaFoldDB" id="A0A8J7Z238"/>
<dbReference type="Gene3D" id="3.40.50.10210">
    <property type="match status" value="1"/>
</dbReference>
<dbReference type="Pfam" id="PF02277">
    <property type="entry name" value="DBI_PRT"/>
    <property type="match status" value="1"/>
</dbReference>
<dbReference type="NCBIfam" id="TIGR00303">
    <property type="entry name" value="nicotinate mononucleotide-dependent phosphoribosyltransferase CobT"/>
    <property type="match status" value="1"/>
</dbReference>
<dbReference type="NCBIfam" id="NF003373">
    <property type="entry name" value="PRK04447.1-6"/>
    <property type="match status" value="1"/>
</dbReference>
<dbReference type="HAMAP" id="MF_01086">
    <property type="entry name" value="UPF0284"/>
    <property type="match status" value="1"/>
</dbReference>
<accession>A0A8J7Z238</accession>
<comment type="similarity">
    <text evidence="1">Belongs to the UPF0284 family.</text>
</comment>
<dbReference type="PANTHER" id="PTHR38811:SF1">
    <property type="entry name" value="UPF0284 PROTEIN SLL1500"/>
    <property type="match status" value="1"/>
</dbReference>
<dbReference type="InterPro" id="IPR036087">
    <property type="entry name" value="Nict_dMeBzImd_PRibTrfase_sf"/>
</dbReference>
<sequence>MIDFISVYTQRAVAGHWLERHAGKLPCFACVVGFTETGLIEGISAAGATPEDRQYTAIADAEFLINGVQRNPAFPLPPLVAGASPVFLSRAVVEALSIPVQVFNAGLPDLPAISAMPLTLRAAMIDLNGKPARCLSTGQAMDRPVVEHLFGQGLRWGEHLAAQSEERYVILGECVVGGTTTALAVLLGLGINAIAKVNSSHPVCNHGQKLAVVRQGLATLKNRRDLVHPLDLLAAIGDPMQVVAAGMTIAASRSCGVLLAGGTQMLAVYALARAICAAGHPTNAAQDAPLWNPKNVVIGTTRWVAEDPTGDTIGLAKAIAAVPLLATPLSLASSRFSQLQMYEQGYVKEGVGAGGLAIAAHLYATWRQKELLGAIEQLIEQQKKQEIE</sequence>
<dbReference type="GO" id="GO:0008939">
    <property type="term" value="F:nicotinate-nucleotide-dimethylbenzimidazole phosphoribosyltransferase activity"/>
    <property type="evidence" value="ECO:0007669"/>
    <property type="project" value="InterPro"/>
</dbReference>
<dbReference type="InterPro" id="IPR003200">
    <property type="entry name" value="Nict_dMeBzImd_PRibTrfase"/>
</dbReference>
<dbReference type="PANTHER" id="PTHR38811">
    <property type="match status" value="1"/>
</dbReference>
<evidence type="ECO:0000313" key="2">
    <source>
        <dbReference type="EMBL" id="NDJ18637.1"/>
    </source>
</evidence>
<name>A0A8J7Z238_9CYAN</name>
<reference evidence="2" key="1">
    <citation type="submission" date="2019-12" db="EMBL/GenBank/DDBJ databases">
        <title>High-Quality draft genome sequences of three cyanobacteria isolated from the limestone walls of the Old Cathedral of Coimbra.</title>
        <authorList>
            <person name="Tiago I."/>
            <person name="Soares F."/>
            <person name="Portugal A."/>
        </authorList>
    </citation>
    <scope>NUCLEOTIDE SEQUENCE</scope>
    <source>
        <strain evidence="2">A</strain>
    </source>
</reference>
<dbReference type="InterPro" id="IPR002805">
    <property type="entry name" value="Nict_dMeBzImd_PRibTrfase_arc"/>
</dbReference>
<keyword evidence="3" id="KW-1185">Reference proteome</keyword>
<evidence type="ECO:0000313" key="3">
    <source>
        <dbReference type="Proteomes" id="UP000646053"/>
    </source>
</evidence>
<dbReference type="EMBL" id="WVIE01000018">
    <property type="protein sequence ID" value="NDJ18637.1"/>
    <property type="molecule type" value="Genomic_DNA"/>
</dbReference>
<proteinExistence type="inferred from homology"/>
<dbReference type="SUPFAM" id="SSF52733">
    <property type="entry name" value="Nicotinate mononucleotide:5,6-dimethylbenzimidazole phosphoribosyltransferase (CobT)"/>
    <property type="match status" value="1"/>
</dbReference>
<dbReference type="Proteomes" id="UP000646053">
    <property type="component" value="Unassembled WGS sequence"/>
</dbReference>
<dbReference type="RefSeq" id="WP_162424163.1">
    <property type="nucleotide sequence ID" value="NZ_WVIE01000018.1"/>
</dbReference>